<comment type="caution">
    <text evidence="2">The sequence shown here is derived from an EMBL/GenBank/DDBJ whole genome shotgun (WGS) entry which is preliminary data.</text>
</comment>
<name>A0A917JPE5_9PSEU</name>
<accession>A0A917JPE5</accession>
<feature type="region of interest" description="Disordered" evidence="1">
    <location>
        <begin position="190"/>
        <end position="222"/>
    </location>
</feature>
<evidence type="ECO:0000313" key="2">
    <source>
        <dbReference type="EMBL" id="GGI76774.1"/>
    </source>
</evidence>
<gene>
    <name evidence="2" type="ORF">GCM10011581_12360</name>
</gene>
<reference evidence="2 3" key="1">
    <citation type="journal article" date="2014" name="Int. J. Syst. Evol. Microbiol.">
        <title>Complete genome sequence of Corynebacterium casei LMG S-19264T (=DSM 44701T), isolated from a smear-ripened cheese.</title>
        <authorList>
            <consortium name="US DOE Joint Genome Institute (JGI-PGF)"/>
            <person name="Walter F."/>
            <person name="Albersmeier A."/>
            <person name="Kalinowski J."/>
            <person name="Ruckert C."/>
        </authorList>
    </citation>
    <scope>NUCLEOTIDE SEQUENCE [LARGE SCALE GENOMIC DNA]</scope>
    <source>
        <strain evidence="2 3">CGMCC 4.7206</strain>
    </source>
</reference>
<protein>
    <submittedName>
        <fullName evidence="2">Uncharacterized protein</fullName>
    </submittedName>
</protein>
<evidence type="ECO:0000256" key="1">
    <source>
        <dbReference type="SAM" id="MobiDB-lite"/>
    </source>
</evidence>
<proteinExistence type="predicted"/>
<organism evidence="2 3">
    <name type="scientific">Saccharopolyspora thermophila</name>
    <dbReference type="NCBI Taxonomy" id="89367"/>
    <lineage>
        <taxon>Bacteria</taxon>
        <taxon>Bacillati</taxon>
        <taxon>Actinomycetota</taxon>
        <taxon>Actinomycetes</taxon>
        <taxon>Pseudonocardiales</taxon>
        <taxon>Pseudonocardiaceae</taxon>
        <taxon>Saccharopolyspora</taxon>
    </lineage>
</organism>
<dbReference type="AlphaFoldDB" id="A0A917JPE5"/>
<dbReference type="Proteomes" id="UP000597989">
    <property type="component" value="Unassembled WGS sequence"/>
</dbReference>
<dbReference type="EMBL" id="BMMT01000002">
    <property type="protein sequence ID" value="GGI76774.1"/>
    <property type="molecule type" value="Genomic_DNA"/>
</dbReference>
<sequence length="222" mass="24276">MPETNDLLRAARKRIESPSTPGAPMTRKELADLVNEHAYRTSNKITAVDANHVGKWERGVVRWPAAHYRAALRDILGADTDAALGFRRPRRGRSEDVDRKTFIKALGGSVAGALVARQAPGEFAHADELVATVAGPIEHYRRMESSMPTPDLTPAVEEHLTLATKVVTGPLRTTRGYAALSEIAACPRGWPPTDAMPPQPVDATSKASTMPKRPKTRCWWPT</sequence>
<evidence type="ECO:0000313" key="3">
    <source>
        <dbReference type="Proteomes" id="UP000597989"/>
    </source>
</evidence>